<feature type="domain" description="DUF4218" evidence="1">
    <location>
        <begin position="646"/>
        <end position="708"/>
    </location>
</feature>
<dbReference type="Pfam" id="PF13960">
    <property type="entry name" value="DUF4218"/>
    <property type="match status" value="1"/>
</dbReference>
<dbReference type="GeneID" id="120278476"/>
<evidence type="ECO:0000313" key="2">
    <source>
        <dbReference type="Proteomes" id="UP001515500"/>
    </source>
</evidence>
<sequence length="870" mass="100834">MWHEEEQFVVNQLPQQTNWCDQGFRNFEDTGCSFAAHSDSDDDASNYCHENPFILHDEAGPSIREPREDAKPYVDEVVCSPQCDDTTDLCDSFIGLLEDVNKPLYDGCETYTQLSLVAKMLSMKFEYNQSVNHFNENVRVFKNSLPRENTLPEDFYGYKRLLRDLGLPVVKIDACRDGCMLFWKSDEHEQFCKFCKLPRYKQREGTLNNPMHKRVAYAILRYLPLTLRLQRLYASKVTAPHMTWHATHETNQGVMCHPSDAEAWKHFDRTHPLFASEPRNIRLGLCADGFSPYSQYGQAYSCWLVITTPYNLHPGMCMKNPYMFLSLICPGPKNPKKNIDVFLQPLIEVLKHLWEVGVETYNINLGKKFNMRAALLWTINDFPAYGMLSGWSTSGLLGWPICMEKSKAFYLHHGKNVSYFDCHRQFLPMNHSYKRDKSAFIRDRVEMSRPPPRLAGDEIWNRVSQYKTVIEDPRGKTPHYGNNHKWNKKSIFWELPYWRANMIRHNLDVMHIEKNVFDSIMDTIFDVPGKTKDNLNARKDLHILCDCPELDVLIDNTMPLKTKAKYTLTKNEKIKICSWVRALRFPDGYASNLGKCVDINECRLKNMKSHDCHMFMQRLILIAYREILPDFIWSTLTEMTLLFQIICSALLDLQKLEELEKNVAILLCNLGKFFPPTFFDSMEHLLIHLPYEAIIGSPVQYRWMMFVTHLQHLDATLIEKMVDLHFTEWFIGYVQNPDNQVTDQLLLTLAWGPAGQVKTWSGCFINGYNFHTLGHGENKSTMNSSVCVQSSSGDFYGLLEEIIQLEFPSSTPKFVVLFKCRWLDPIHGKKGSPQVYTNLDGNQPHAVNTGWAMLTLFETGQVVFMLSLSL</sequence>
<evidence type="ECO:0000313" key="3">
    <source>
        <dbReference type="RefSeq" id="XP_039141204.1"/>
    </source>
</evidence>
<dbReference type="InterPro" id="IPR025452">
    <property type="entry name" value="DUF4218"/>
</dbReference>
<dbReference type="PANTHER" id="PTHR10775:SF182">
    <property type="entry name" value="TRANSPOSON, EN_SPM-LIKE, TRANSPOSASE-ASSOCIATED DOMAIN PROTEIN-RELATED"/>
    <property type="match status" value="1"/>
</dbReference>
<proteinExistence type="predicted"/>
<keyword evidence="2" id="KW-1185">Reference proteome</keyword>
<dbReference type="InterPro" id="IPR004242">
    <property type="entry name" value="Transposase_21"/>
</dbReference>
<dbReference type="AlphaFoldDB" id="A0AB40CPB4"/>
<dbReference type="Proteomes" id="UP001515500">
    <property type="component" value="Chromosome 16"/>
</dbReference>
<dbReference type="Pfam" id="PF02992">
    <property type="entry name" value="Transposase_21"/>
    <property type="match status" value="1"/>
</dbReference>
<reference evidence="3" key="1">
    <citation type="submission" date="2025-08" db="UniProtKB">
        <authorList>
            <consortium name="RefSeq"/>
        </authorList>
    </citation>
    <scope>IDENTIFICATION</scope>
</reference>
<dbReference type="RefSeq" id="XP_039141204.1">
    <property type="nucleotide sequence ID" value="XM_039285270.1"/>
</dbReference>
<organism evidence="2 3">
    <name type="scientific">Dioscorea cayennensis subsp. rotundata</name>
    <name type="common">White Guinea yam</name>
    <name type="synonym">Dioscorea rotundata</name>
    <dbReference type="NCBI Taxonomy" id="55577"/>
    <lineage>
        <taxon>Eukaryota</taxon>
        <taxon>Viridiplantae</taxon>
        <taxon>Streptophyta</taxon>
        <taxon>Embryophyta</taxon>
        <taxon>Tracheophyta</taxon>
        <taxon>Spermatophyta</taxon>
        <taxon>Magnoliopsida</taxon>
        <taxon>Liliopsida</taxon>
        <taxon>Dioscoreales</taxon>
        <taxon>Dioscoreaceae</taxon>
        <taxon>Dioscorea</taxon>
    </lineage>
</organism>
<dbReference type="PANTHER" id="PTHR10775">
    <property type="entry name" value="OS08G0208400 PROTEIN"/>
    <property type="match status" value="1"/>
</dbReference>
<accession>A0AB40CPB4</accession>
<evidence type="ECO:0000259" key="1">
    <source>
        <dbReference type="Pfam" id="PF13960"/>
    </source>
</evidence>
<name>A0AB40CPB4_DIOCR</name>
<gene>
    <name evidence="3" type="primary">LOC120278476</name>
</gene>
<protein>
    <submittedName>
        <fullName evidence="3">Uncharacterized protein LOC120278476</fullName>
    </submittedName>
</protein>